<dbReference type="SUPFAM" id="SSF54001">
    <property type="entry name" value="Cysteine proteinases"/>
    <property type="match status" value="1"/>
</dbReference>
<protein>
    <recommendedName>
        <fullName evidence="1">Transglutaminase C-terminal domain-containing protein</fullName>
    </recommendedName>
</protein>
<dbReference type="InterPro" id="IPR050779">
    <property type="entry name" value="Transglutaminase"/>
</dbReference>
<dbReference type="InterPro" id="IPR013783">
    <property type="entry name" value="Ig-like_fold"/>
</dbReference>
<dbReference type="InterPro" id="IPR036985">
    <property type="entry name" value="Transglutaminase-like_sf"/>
</dbReference>
<sequence>MSGIYCCGPTSVKAIREGEIHLNYDSPFVFSMVNADCVSWTLYGTKKEKHFCDPHLVGNHIITKCAGADEREDITDSYKYDEEKWIFLQIAYSQYGKYLDDNNLVRLTAVGEQNVTWEKVLVKKDITLAVPQITINFLGSPVVNKPCKVRLMFSNPLNEDIKDCLLVIEGSGLMKTQLKLL</sequence>
<dbReference type="Gene3D" id="2.60.40.10">
    <property type="entry name" value="Immunoglobulins"/>
    <property type="match status" value="1"/>
</dbReference>
<dbReference type="GO" id="GO:0003810">
    <property type="term" value="F:protein-glutamine gamma-glutamyltransferase activity"/>
    <property type="evidence" value="ECO:0007669"/>
    <property type="project" value="InterPro"/>
</dbReference>
<dbReference type="Pfam" id="PF00927">
    <property type="entry name" value="Transglut_C"/>
    <property type="match status" value="1"/>
</dbReference>
<dbReference type="PANTHER" id="PTHR11590">
    <property type="entry name" value="PROTEIN-GLUTAMINE GAMMA-GLUTAMYLTRANSFERASE"/>
    <property type="match status" value="1"/>
</dbReference>
<dbReference type="InterPro" id="IPR036238">
    <property type="entry name" value="Transglutaminase_C_sf"/>
</dbReference>
<gene>
    <name evidence="2" type="ORF">AB205_0175170</name>
</gene>
<accession>A0A2G9RRC4</accession>
<dbReference type="SUPFAM" id="SSF49309">
    <property type="entry name" value="Transglutaminase, two C-terminal domains"/>
    <property type="match status" value="2"/>
</dbReference>
<evidence type="ECO:0000313" key="2">
    <source>
        <dbReference type="EMBL" id="PIO30459.1"/>
    </source>
</evidence>
<dbReference type="Gene3D" id="3.90.260.10">
    <property type="entry name" value="Transglutaminase-like"/>
    <property type="match status" value="1"/>
</dbReference>
<dbReference type="EMBL" id="KV935584">
    <property type="protein sequence ID" value="PIO30459.1"/>
    <property type="molecule type" value="Genomic_DNA"/>
</dbReference>
<proteinExistence type="predicted"/>
<dbReference type="AlphaFoldDB" id="A0A2G9RRC4"/>
<evidence type="ECO:0000259" key="1">
    <source>
        <dbReference type="Pfam" id="PF00927"/>
    </source>
</evidence>
<organism evidence="2">
    <name type="scientific">Aquarana catesbeiana</name>
    <name type="common">American bullfrog</name>
    <name type="synonym">Rana catesbeiana</name>
    <dbReference type="NCBI Taxonomy" id="8400"/>
    <lineage>
        <taxon>Eukaryota</taxon>
        <taxon>Metazoa</taxon>
        <taxon>Chordata</taxon>
        <taxon>Craniata</taxon>
        <taxon>Vertebrata</taxon>
        <taxon>Euteleostomi</taxon>
        <taxon>Amphibia</taxon>
        <taxon>Batrachia</taxon>
        <taxon>Anura</taxon>
        <taxon>Neobatrachia</taxon>
        <taxon>Ranoidea</taxon>
        <taxon>Ranidae</taxon>
        <taxon>Aquarana</taxon>
    </lineage>
</organism>
<name>A0A2G9RRC4_AQUCT</name>
<reference evidence="2" key="1">
    <citation type="submission" date="2017-08" db="EMBL/GenBank/DDBJ databases">
        <title>Assembly of the North American Bullfrog Genome.</title>
        <authorList>
            <person name="Warren R.L."/>
            <person name="Vandervalk B.P."/>
            <person name="Kucuk E."/>
            <person name="Birol I."/>
            <person name="Helbing C."/>
            <person name="Pandoh P."/>
            <person name="Behsaz B."/>
            <person name="Mohamadi H."/>
            <person name="Chu J."/>
            <person name="Jackman S."/>
            <person name="Hammond S.A."/>
            <person name="Veldhoen N."/>
            <person name="Kirk H."/>
            <person name="Zhao Y."/>
            <person name="Coope R."/>
            <person name="Pleasance S."/>
            <person name="Moore R."/>
            <person name="Holt R."/>
        </authorList>
    </citation>
    <scope>NUCLEOTIDE SEQUENCE</scope>
    <source>
        <strain evidence="2">Bruno</strain>
        <tissue evidence="2">Liver</tissue>
    </source>
</reference>
<dbReference type="InterPro" id="IPR038765">
    <property type="entry name" value="Papain-like_cys_pep_sf"/>
</dbReference>
<dbReference type="InterPro" id="IPR008958">
    <property type="entry name" value="Transglutaminase_C"/>
</dbReference>
<feature type="domain" description="Transglutaminase C-terminal" evidence="1">
    <location>
        <begin position="131"/>
        <end position="178"/>
    </location>
</feature>
<dbReference type="OrthoDB" id="437511at2759"/>
<dbReference type="PANTHER" id="PTHR11590:SF38">
    <property type="entry name" value="PROTEIN-GLUTAMINE GAMMA-GLUTAMYLTRANSFERASE 5"/>
    <property type="match status" value="1"/>
</dbReference>